<organism evidence="2 3">
    <name type="scientific">Denitrificimonas halotolerans</name>
    <dbReference type="NCBI Taxonomy" id="3098930"/>
    <lineage>
        <taxon>Bacteria</taxon>
        <taxon>Pseudomonadati</taxon>
        <taxon>Pseudomonadota</taxon>
        <taxon>Gammaproteobacteria</taxon>
        <taxon>Pseudomonadales</taxon>
        <taxon>Pseudomonadaceae</taxon>
        <taxon>Denitrificimonas</taxon>
    </lineage>
</organism>
<evidence type="ECO:0000313" key="2">
    <source>
        <dbReference type="EMBL" id="MDY7219494.1"/>
    </source>
</evidence>
<keyword evidence="1" id="KW-1133">Transmembrane helix</keyword>
<reference evidence="2 3" key="1">
    <citation type="submission" date="2023-12" db="EMBL/GenBank/DDBJ databases">
        <title>Denitrificimonas halotolerans sp. nov.,a novel species isolated from landfill leachate.</title>
        <authorList>
            <person name="Wang S."/>
        </authorList>
    </citation>
    <scope>NUCLEOTIDE SEQUENCE [LARGE SCALE GENOMIC DNA]</scope>
    <source>
        <strain evidence="2 3">JX-1</strain>
    </source>
</reference>
<evidence type="ECO:0000313" key="3">
    <source>
        <dbReference type="Proteomes" id="UP001294570"/>
    </source>
</evidence>
<feature type="transmembrane region" description="Helical" evidence="1">
    <location>
        <begin position="39"/>
        <end position="61"/>
    </location>
</feature>
<accession>A0ABU5GRL9</accession>
<dbReference type="RefSeq" id="WP_321553584.1">
    <property type="nucleotide sequence ID" value="NZ_JAXIVU010000009.1"/>
</dbReference>
<sequence>MLSVSFKTALLALATLIYLVVVGGVLLKRAANRQDARITHPFITMLQVGGVSGIVFALASVPSYVAQLVSPDILPFIMPYMPVLFVVSFVVLLLKLESRRSGRYQAAVALSMAATITVFFMLAQVVMQAVF</sequence>
<keyword evidence="1" id="KW-0812">Transmembrane</keyword>
<feature type="transmembrane region" description="Helical" evidence="1">
    <location>
        <begin position="73"/>
        <end position="94"/>
    </location>
</feature>
<feature type="transmembrane region" description="Helical" evidence="1">
    <location>
        <begin position="106"/>
        <end position="127"/>
    </location>
</feature>
<comment type="caution">
    <text evidence="2">The sequence shown here is derived from an EMBL/GenBank/DDBJ whole genome shotgun (WGS) entry which is preliminary data.</text>
</comment>
<feature type="transmembrane region" description="Helical" evidence="1">
    <location>
        <begin position="6"/>
        <end position="27"/>
    </location>
</feature>
<protein>
    <submittedName>
        <fullName evidence="2">Uncharacterized protein</fullName>
    </submittedName>
</protein>
<name>A0ABU5GRL9_9GAMM</name>
<dbReference type="Proteomes" id="UP001294570">
    <property type="component" value="Unassembled WGS sequence"/>
</dbReference>
<keyword evidence="3" id="KW-1185">Reference proteome</keyword>
<proteinExistence type="predicted"/>
<evidence type="ECO:0000256" key="1">
    <source>
        <dbReference type="SAM" id="Phobius"/>
    </source>
</evidence>
<keyword evidence="1" id="KW-0472">Membrane</keyword>
<dbReference type="EMBL" id="JAXIVU010000009">
    <property type="protein sequence ID" value="MDY7219494.1"/>
    <property type="molecule type" value="Genomic_DNA"/>
</dbReference>
<gene>
    <name evidence="2" type="ORF">TOI97_07930</name>
</gene>